<name>A0A174E053_9CLOT</name>
<reference evidence="1 2" key="1">
    <citation type="submission" date="2015-09" db="EMBL/GenBank/DDBJ databases">
        <authorList>
            <consortium name="Pathogen Informatics"/>
        </authorList>
    </citation>
    <scope>NUCLEOTIDE SEQUENCE [LARGE SCALE GENOMIC DNA]</scope>
    <source>
        <strain evidence="1 2">2789STDY5834855</strain>
    </source>
</reference>
<sequence length="82" mass="9384">MKKYIAIFLILIGLISTTFISIPAFTKNIFTEGVYKSSDFNFSEDKTYFVQNVSSENAVFLTLYDENQLVIQSIRLEANSNK</sequence>
<evidence type="ECO:0000313" key="2">
    <source>
        <dbReference type="Proteomes" id="UP000095558"/>
    </source>
</evidence>
<dbReference type="RefSeq" id="WP_042395636.1">
    <property type="nucleotide sequence ID" value="NZ_CYZV01000019.1"/>
</dbReference>
<dbReference type="EMBL" id="CYZV01000019">
    <property type="protein sequence ID" value="CUO29839.1"/>
    <property type="molecule type" value="Genomic_DNA"/>
</dbReference>
<dbReference type="OrthoDB" id="1924904at2"/>
<dbReference type="AlphaFoldDB" id="A0A174E053"/>
<proteinExistence type="predicted"/>
<gene>
    <name evidence="1" type="ORF">ERS852470_01943</name>
</gene>
<organism evidence="1 2">
    <name type="scientific">Clostridium disporicum</name>
    <dbReference type="NCBI Taxonomy" id="84024"/>
    <lineage>
        <taxon>Bacteria</taxon>
        <taxon>Bacillati</taxon>
        <taxon>Bacillota</taxon>
        <taxon>Clostridia</taxon>
        <taxon>Eubacteriales</taxon>
        <taxon>Clostridiaceae</taxon>
        <taxon>Clostridium</taxon>
    </lineage>
</organism>
<dbReference type="Proteomes" id="UP000095558">
    <property type="component" value="Unassembled WGS sequence"/>
</dbReference>
<protein>
    <submittedName>
        <fullName evidence="1">Uncharacterized protein</fullName>
    </submittedName>
</protein>
<dbReference type="GeneID" id="83010985"/>
<evidence type="ECO:0000313" key="1">
    <source>
        <dbReference type="EMBL" id="CUO29839.1"/>
    </source>
</evidence>
<accession>A0A174E053</accession>